<protein>
    <recommendedName>
        <fullName evidence="1">DUF6570 domain-containing protein</fullName>
    </recommendedName>
</protein>
<dbReference type="Pfam" id="PF20209">
    <property type="entry name" value="DUF6570"/>
    <property type="match status" value="1"/>
</dbReference>
<feature type="non-terminal residue" evidence="2">
    <location>
        <position position="1"/>
    </location>
</feature>
<accession>A0AAW0BZL3</accession>
<dbReference type="AlphaFoldDB" id="A0AAW0BZL3"/>
<feature type="domain" description="DUF6570" evidence="1">
    <location>
        <begin position="83"/>
        <end position="183"/>
    </location>
</feature>
<evidence type="ECO:0000259" key="1">
    <source>
        <dbReference type="Pfam" id="PF20209"/>
    </source>
</evidence>
<dbReference type="InterPro" id="IPR046700">
    <property type="entry name" value="DUF6570"/>
</dbReference>
<sequence length="187" mass="20650">SACAKMEPSMFEEGGCAVCAQLIKASSLAPLRNVKGFLRILEVPGVTRKPRLHCYAPVEELEGPVIHHGSSLVCTECRSALMKSKVPSRSLARGLWIGDVPRELKELGYIEKLLVARVRHTAVFARIATGGRKMKANAMAFEVPVPKLYNMLPPPREDIDEILAILFTGPSQPTSEDFKRTPFLRLL</sequence>
<reference evidence="2 3" key="1">
    <citation type="submission" date="2024-01" db="EMBL/GenBank/DDBJ databases">
        <title>A draft genome for a cacao thread blight-causing isolate of Paramarasmius palmivorus.</title>
        <authorList>
            <person name="Baruah I.K."/>
            <person name="Bukari Y."/>
            <person name="Amoako-Attah I."/>
            <person name="Meinhardt L.W."/>
            <person name="Bailey B.A."/>
            <person name="Cohen S.P."/>
        </authorList>
    </citation>
    <scope>NUCLEOTIDE SEQUENCE [LARGE SCALE GENOMIC DNA]</scope>
    <source>
        <strain evidence="2 3">GH-12</strain>
    </source>
</reference>
<name>A0AAW0BZL3_9AGAR</name>
<dbReference type="Proteomes" id="UP001383192">
    <property type="component" value="Unassembled WGS sequence"/>
</dbReference>
<organism evidence="2 3">
    <name type="scientific">Paramarasmius palmivorus</name>
    <dbReference type="NCBI Taxonomy" id="297713"/>
    <lineage>
        <taxon>Eukaryota</taxon>
        <taxon>Fungi</taxon>
        <taxon>Dikarya</taxon>
        <taxon>Basidiomycota</taxon>
        <taxon>Agaricomycotina</taxon>
        <taxon>Agaricomycetes</taxon>
        <taxon>Agaricomycetidae</taxon>
        <taxon>Agaricales</taxon>
        <taxon>Marasmiineae</taxon>
        <taxon>Marasmiaceae</taxon>
        <taxon>Paramarasmius</taxon>
    </lineage>
</organism>
<evidence type="ECO:0000313" key="3">
    <source>
        <dbReference type="Proteomes" id="UP001383192"/>
    </source>
</evidence>
<proteinExistence type="predicted"/>
<dbReference type="EMBL" id="JAYKXP010000065">
    <property type="protein sequence ID" value="KAK7032341.1"/>
    <property type="molecule type" value="Genomic_DNA"/>
</dbReference>
<keyword evidence="3" id="KW-1185">Reference proteome</keyword>
<comment type="caution">
    <text evidence="2">The sequence shown here is derived from an EMBL/GenBank/DDBJ whole genome shotgun (WGS) entry which is preliminary data.</text>
</comment>
<gene>
    <name evidence="2" type="ORF">VNI00_013089</name>
</gene>
<evidence type="ECO:0000313" key="2">
    <source>
        <dbReference type="EMBL" id="KAK7032341.1"/>
    </source>
</evidence>